<gene>
    <name evidence="2" type="primary">Contig15964.g17013</name>
    <name evidence="2" type="ORF">STYLEM_15111</name>
</gene>
<dbReference type="Proteomes" id="UP000039865">
    <property type="component" value="Unassembled WGS sequence"/>
</dbReference>
<evidence type="ECO:0000256" key="1">
    <source>
        <dbReference type="SAM" id="MobiDB-lite"/>
    </source>
</evidence>
<sequence length="515" mass="59541">MSVEGDIFKEKKYKFSRRSNSSVYDNQYLLKANQVPVNEFLKLRINYDEQLEIQKADRKNKLISKKRYKDLTAQYTCTNRDPRLVIQNQKANIAAQIGNTSFKMVKSQIVGNQYSSSQISQASKERNVRFQNGSAVSDVLSQLNSELQKYTYTGQGYTPRKKVNRKKSLKFQESMIPENVLNNKPGSNQALERHEVKRLGSGQSLIFKSEIKSYNDDIISELNDRENHPMTMKNLPRMSFSPKNQGQSQEEQNSSFFKQRVNSPSQKNTVKIIDQSDFNSPNKSQQSSPLNNARQTPIIPQKQLVSSSQVAEEFLSSGLGKKYKKLQYYNSLKYSKNSPRGKEVRILSANPDILQRQGQNFIIQQRKMKMEANRLRLFSPHEYALGPFSDEYVLSNQHSQESNMFSNNSALKKMRASQDKSKLYSPTQGENGQFQCFKQFDYDNWFMKKIRRMKDVSLLKYQCQDYKNKNYNEMKSFCHSRRGSNSMMNNSQAGNSSNRQIQSMASSPIKQLKGI</sequence>
<proteinExistence type="predicted"/>
<evidence type="ECO:0000313" key="2">
    <source>
        <dbReference type="EMBL" id="CDW86020.1"/>
    </source>
</evidence>
<feature type="region of interest" description="Disordered" evidence="1">
    <location>
        <begin position="224"/>
        <end position="266"/>
    </location>
</feature>
<dbReference type="EMBL" id="CCKQ01014270">
    <property type="protein sequence ID" value="CDW86020.1"/>
    <property type="molecule type" value="Genomic_DNA"/>
</dbReference>
<evidence type="ECO:0000313" key="3">
    <source>
        <dbReference type="Proteomes" id="UP000039865"/>
    </source>
</evidence>
<dbReference type="OrthoDB" id="10686410at2759"/>
<feature type="compositionally biased region" description="Low complexity" evidence="1">
    <location>
        <begin position="243"/>
        <end position="259"/>
    </location>
</feature>
<dbReference type="InParanoid" id="A0A078AUE9"/>
<name>A0A078AUE9_STYLE</name>
<feature type="compositionally biased region" description="Polar residues" evidence="1">
    <location>
        <begin position="492"/>
        <end position="509"/>
    </location>
</feature>
<keyword evidence="3" id="KW-1185">Reference proteome</keyword>
<reference evidence="2 3" key="1">
    <citation type="submission" date="2014-06" db="EMBL/GenBank/DDBJ databases">
        <authorList>
            <person name="Swart Estienne"/>
        </authorList>
    </citation>
    <scope>NUCLEOTIDE SEQUENCE [LARGE SCALE GENOMIC DNA]</scope>
    <source>
        <strain evidence="2 3">130c</strain>
    </source>
</reference>
<protein>
    <submittedName>
        <fullName evidence="2">Uncharacterized protein</fullName>
    </submittedName>
</protein>
<feature type="region of interest" description="Disordered" evidence="1">
    <location>
        <begin position="482"/>
        <end position="515"/>
    </location>
</feature>
<dbReference type="AlphaFoldDB" id="A0A078AUE9"/>
<organism evidence="2 3">
    <name type="scientific">Stylonychia lemnae</name>
    <name type="common">Ciliate</name>
    <dbReference type="NCBI Taxonomy" id="5949"/>
    <lineage>
        <taxon>Eukaryota</taxon>
        <taxon>Sar</taxon>
        <taxon>Alveolata</taxon>
        <taxon>Ciliophora</taxon>
        <taxon>Intramacronucleata</taxon>
        <taxon>Spirotrichea</taxon>
        <taxon>Stichotrichia</taxon>
        <taxon>Sporadotrichida</taxon>
        <taxon>Oxytrichidae</taxon>
        <taxon>Stylonychinae</taxon>
        <taxon>Stylonychia</taxon>
    </lineage>
</organism>
<accession>A0A078AUE9</accession>